<organism evidence="2 3">
    <name type="scientific">Candidatus Borkfalkia faecipullorum</name>
    <dbReference type="NCBI Taxonomy" id="2838510"/>
    <lineage>
        <taxon>Bacteria</taxon>
        <taxon>Bacillati</taxon>
        <taxon>Bacillota</taxon>
        <taxon>Clostridia</taxon>
        <taxon>Christensenellales</taxon>
        <taxon>Christensenellaceae</taxon>
        <taxon>Candidatus Borkfalkia</taxon>
    </lineage>
</organism>
<reference evidence="2" key="1">
    <citation type="journal article" date="2021" name="PeerJ">
        <title>Extensive microbial diversity within the chicken gut microbiome revealed by metagenomics and culture.</title>
        <authorList>
            <person name="Gilroy R."/>
            <person name="Ravi A."/>
            <person name="Getino M."/>
            <person name="Pursley I."/>
            <person name="Horton D.L."/>
            <person name="Alikhan N.F."/>
            <person name="Baker D."/>
            <person name="Gharbi K."/>
            <person name="Hall N."/>
            <person name="Watson M."/>
            <person name="Adriaenssens E.M."/>
            <person name="Foster-Nyarko E."/>
            <person name="Jarju S."/>
            <person name="Secka A."/>
            <person name="Antonio M."/>
            <person name="Oren A."/>
            <person name="Chaudhuri R.R."/>
            <person name="La Ragione R."/>
            <person name="Hildebrand F."/>
            <person name="Pallen M.J."/>
        </authorList>
    </citation>
    <scope>NUCLEOTIDE SEQUENCE</scope>
    <source>
        <strain evidence="2">811</strain>
    </source>
</reference>
<gene>
    <name evidence="2" type="ORF">H9741_07500</name>
</gene>
<accession>A0A9D1V8X4</accession>
<protein>
    <submittedName>
        <fullName evidence="2">Uncharacterized protein</fullName>
    </submittedName>
</protein>
<dbReference type="AlphaFoldDB" id="A0A9D1V8X4"/>
<feature type="coiled-coil region" evidence="1">
    <location>
        <begin position="171"/>
        <end position="205"/>
    </location>
</feature>
<evidence type="ECO:0000256" key="1">
    <source>
        <dbReference type="SAM" id="Coils"/>
    </source>
</evidence>
<reference evidence="2" key="2">
    <citation type="submission" date="2021-04" db="EMBL/GenBank/DDBJ databases">
        <authorList>
            <person name="Gilroy R."/>
        </authorList>
    </citation>
    <scope>NUCLEOTIDE SEQUENCE</scope>
    <source>
        <strain evidence="2">811</strain>
    </source>
</reference>
<dbReference type="EMBL" id="DXFX01000098">
    <property type="protein sequence ID" value="HIX08297.1"/>
    <property type="molecule type" value="Genomic_DNA"/>
</dbReference>
<comment type="caution">
    <text evidence="2">The sequence shown here is derived from an EMBL/GenBank/DDBJ whole genome shotgun (WGS) entry which is preliminary data.</text>
</comment>
<evidence type="ECO:0000313" key="3">
    <source>
        <dbReference type="Proteomes" id="UP000824204"/>
    </source>
</evidence>
<sequence length="205" mass="23855">MQKINGYPKEEAEQLVRWISEGKNKGKTLTSLFSEYGKAHGRAGGSVRNYYYRLLKTQTNEAKKLLDGKGLRAEEVVPFTAEEREEMLRGILLERSKGLSVRRAISNVCRGDERKMLRYQNKYRNMLRKQPDEVRAAAHRLGVSVEEPRRPARLLERRLQQEIDALYSRLAISLREENERLRESLRRLEEENEILRRAAGSQKGA</sequence>
<keyword evidence="1" id="KW-0175">Coiled coil</keyword>
<dbReference type="Proteomes" id="UP000824204">
    <property type="component" value="Unassembled WGS sequence"/>
</dbReference>
<evidence type="ECO:0000313" key="2">
    <source>
        <dbReference type="EMBL" id="HIX08297.1"/>
    </source>
</evidence>
<proteinExistence type="predicted"/>
<name>A0A9D1V8X4_9FIRM</name>